<dbReference type="Gene3D" id="3.30.200.210">
    <property type="match status" value="1"/>
</dbReference>
<accession>A0A0G4IR71</accession>
<dbReference type="CDD" id="cd00207">
    <property type="entry name" value="fer2"/>
    <property type="match status" value="1"/>
</dbReference>
<dbReference type="InterPro" id="IPR006656">
    <property type="entry name" value="Mopterin_OxRdtase"/>
</dbReference>
<dbReference type="Pfam" id="PF22117">
    <property type="entry name" value="Fer4_Nqo3"/>
    <property type="match status" value="1"/>
</dbReference>
<evidence type="ECO:0000259" key="12">
    <source>
        <dbReference type="PROSITE" id="PS51669"/>
    </source>
</evidence>
<dbReference type="PANTHER" id="PTHR43105">
    <property type="entry name" value="RESPIRATORY NITRATE REDUCTASE"/>
    <property type="match status" value="1"/>
</dbReference>
<dbReference type="PROSITE" id="PS00642">
    <property type="entry name" value="COMPLEX1_75K_2"/>
    <property type="match status" value="1"/>
</dbReference>
<evidence type="ECO:0000256" key="4">
    <source>
        <dbReference type="ARBA" id="ARBA00022723"/>
    </source>
</evidence>
<dbReference type="SUPFAM" id="SSF54292">
    <property type="entry name" value="2Fe-2S ferredoxin-like"/>
    <property type="match status" value="1"/>
</dbReference>
<evidence type="ECO:0000259" key="13">
    <source>
        <dbReference type="PROSITE" id="PS51839"/>
    </source>
</evidence>
<dbReference type="Proteomes" id="UP000039324">
    <property type="component" value="Unassembled WGS sequence"/>
</dbReference>
<keyword evidence="5" id="KW-1278">Translocase</keyword>
<dbReference type="InterPro" id="IPR006963">
    <property type="entry name" value="Mopterin_OxRdtase_4Fe-4S_dom"/>
</dbReference>
<comment type="similarity">
    <text evidence="2 10">Belongs to the complex I 75 kDa subunit family.</text>
</comment>
<evidence type="ECO:0000256" key="3">
    <source>
        <dbReference type="ARBA" id="ARBA00022485"/>
    </source>
</evidence>
<evidence type="ECO:0000259" key="11">
    <source>
        <dbReference type="PROSITE" id="PS51085"/>
    </source>
</evidence>
<dbReference type="PROSITE" id="PS51085">
    <property type="entry name" value="2FE2S_FER_2"/>
    <property type="match status" value="1"/>
</dbReference>
<dbReference type="GO" id="GO:0051539">
    <property type="term" value="F:4 iron, 4 sulfur cluster binding"/>
    <property type="evidence" value="ECO:0007669"/>
    <property type="project" value="UniProtKB-KW"/>
</dbReference>
<dbReference type="Pfam" id="PF22151">
    <property type="entry name" value="Fer4_NDSU1"/>
    <property type="match status" value="1"/>
</dbReference>
<dbReference type="FunFam" id="3.30.200.210:FF:000002">
    <property type="entry name" value="NADH-ubiquinone oxidoreductase 75 kDa subunit"/>
    <property type="match status" value="1"/>
</dbReference>
<comment type="cofactor">
    <cofactor evidence="9">
        <name>[2Fe-2S] cluster</name>
        <dbReference type="ChEBI" id="CHEBI:190135"/>
    </cofactor>
</comment>
<dbReference type="SMART" id="SM00929">
    <property type="entry name" value="NADH-G_4Fe-4S_3"/>
    <property type="match status" value="1"/>
</dbReference>
<dbReference type="OMA" id="QAMAYGV"/>
<dbReference type="EMBL" id="CDSF01000079">
    <property type="protein sequence ID" value="CEO97639.1"/>
    <property type="molecule type" value="Genomic_DNA"/>
</dbReference>
<feature type="domain" description="4Fe-4S His(Cys)3-ligated-type" evidence="13">
    <location>
        <begin position="117"/>
        <end position="156"/>
    </location>
</feature>
<evidence type="ECO:0000256" key="7">
    <source>
        <dbReference type="ARBA" id="ARBA00023014"/>
    </source>
</evidence>
<keyword evidence="8" id="KW-0520">NAD</keyword>
<evidence type="ECO:0000313" key="15">
    <source>
        <dbReference type="Proteomes" id="UP000039324"/>
    </source>
</evidence>
<dbReference type="SUPFAM" id="SSF53706">
    <property type="entry name" value="Formate dehydrogenase/DMSO reductase, domains 1-3"/>
    <property type="match status" value="1"/>
</dbReference>
<evidence type="ECO:0000256" key="5">
    <source>
        <dbReference type="ARBA" id="ARBA00022967"/>
    </source>
</evidence>
<name>A0A0G4IR71_PLABS</name>
<dbReference type="STRING" id="37360.A0A0G4IR71"/>
<dbReference type="GO" id="GO:0016020">
    <property type="term" value="C:membrane"/>
    <property type="evidence" value="ECO:0007669"/>
    <property type="project" value="InterPro"/>
</dbReference>
<dbReference type="PROSITE" id="PS00643">
    <property type="entry name" value="COMPLEX1_75K_3"/>
    <property type="match status" value="1"/>
</dbReference>
<dbReference type="InterPro" id="IPR054351">
    <property type="entry name" value="NADH_UbQ_OxRdtase_ferredoxin"/>
</dbReference>
<dbReference type="Pfam" id="PF00384">
    <property type="entry name" value="Molybdopterin"/>
    <property type="match status" value="1"/>
</dbReference>
<dbReference type="PROSITE" id="PS00641">
    <property type="entry name" value="COMPLEX1_75K_1"/>
    <property type="match status" value="1"/>
</dbReference>
<dbReference type="InterPro" id="IPR036010">
    <property type="entry name" value="2Fe-2S_ferredoxin-like_sf"/>
</dbReference>
<dbReference type="Pfam" id="PF10588">
    <property type="entry name" value="NADH-G_4Fe-4S_3"/>
    <property type="match status" value="1"/>
</dbReference>
<dbReference type="GO" id="GO:0046872">
    <property type="term" value="F:metal ion binding"/>
    <property type="evidence" value="ECO:0007669"/>
    <property type="project" value="UniProtKB-KW"/>
</dbReference>
<dbReference type="InterPro" id="IPR000283">
    <property type="entry name" value="NADH_UbQ_OxRdtase_75kDa_su_CS"/>
</dbReference>
<dbReference type="Gene3D" id="3.10.20.740">
    <property type="match status" value="1"/>
</dbReference>
<feature type="domain" description="2Fe-2S ferredoxin-type" evidence="11">
    <location>
        <begin position="39"/>
        <end position="117"/>
    </location>
</feature>
<proteinExistence type="inferred from homology"/>
<dbReference type="PROSITE" id="PS51839">
    <property type="entry name" value="4FE4S_HC3"/>
    <property type="match status" value="1"/>
</dbReference>
<evidence type="ECO:0000313" key="14">
    <source>
        <dbReference type="EMBL" id="CEO97639.1"/>
    </source>
</evidence>
<dbReference type="GO" id="GO:0008137">
    <property type="term" value="F:NADH dehydrogenase (ubiquinone) activity"/>
    <property type="evidence" value="ECO:0007669"/>
    <property type="project" value="InterPro"/>
</dbReference>
<evidence type="ECO:0000256" key="6">
    <source>
        <dbReference type="ARBA" id="ARBA00023004"/>
    </source>
</evidence>
<dbReference type="NCBIfam" id="TIGR01973">
    <property type="entry name" value="NuoG"/>
    <property type="match status" value="1"/>
</dbReference>
<keyword evidence="6" id="KW-0408">Iron</keyword>
<dbReference type="Gene3D" id="3.30.70.20">
    <property type="match status" value="1"/>
</dbReference>
<evidence type="ECO:0000256" key="2">
    <source>
        <dbReference type="ARBA" id="ARBA00005404"/>
    </source>
</evidence>
<dbReference type="GO" id="GO:0042773">
    <property type="term" value="P:ATP synthesis coupled electron transport"/>
    <property type="evidence" value="ECO:0007669"/>
    <property type="project" value="InterPro"/>
</dbReference>
<organism evidence="14 15">
    <name type="scientific">Plasmodiophora brassicae</name>
    <name type="common">Clubroot disease agent</name>
    <dbReference type="NCBI Taxonomy" id="37360"/>
    <lineage>
        <taxon>Eukaryota</taxon>
        <taxon>Sar</taxon>
        <taxon>Rhizaria</taxon>
        <taxon>Endomyxa</taxon>
        <taxon>Phytomyxea</taxon>
        <taxon>Plasmodiophorida</taxon>
        <taxon>Plasmodiophoridae</taxon>
        <taxon>Plasmodiophora</taxon>
    </lineage>
</organism>
<dbReference type="InterPro" id="IPR015405">
    <property type="entry name" value="NDUFS1-like_C"/>
</dbReference>
<dbReference type="FunFam" id="3.10.20.740:FF:000001">
    <property type="entry name" value="NADH-quinone oxidoreductase subunit G"/>
    <property type="match status" value="1"/>
</dbReference>
<dbReference type="FunFam" id="3.40.50.740:FF:000012">
    <property type="entry name" value="NADH dehydrogenase [ubiquinone] iron-sulfur protein 1 mitochondrial"/>
    <property type="match status" value="1"/>
</dbReference>
<evidence type="ECO:0000256" key="8">
    <source>
        <dbReference type="ARBA" id="ARBA00023027"/>
    </source>
</evidence>
<dbReference type="PANTHER" id="PTHR43105:SF13">
    <property type="entry name" value="NADH-UBIQUINONE OXIDOREDUCTASE 75 KDA SUBUNIT, MITOCHONDRIAL"/>
    <property type="match status" value="1"/>
</dbReference>
<dbReference type="Gene3D" id="3.40.50.740">
    <property type="match status" value="1"/>
</dbReference>
<dbReference type="Pfam" id="PF13510">
    <property type="entry name" value="Fer2_4"/>
    <property type="match status" value="1"/>
</dbReference>
<dbReference type="SUPFAM" id="SSF54862">
    <property type="entry name" value="4Fe-4S ferredoxins"/>
    <property type="match status" value="1"/>
</dbReference>
<keyword evidence="15" id="KW-1185">Reference proteome</keyword>
<gene>
    <name evidence="14" type="ORF">PBRA_000984</name>
</gene>
<dbReference type="InterPro" id="IPR019574">
    <property type="entry name" value="NADH_UbQ_OxRdtase_Gsu_4Fe4S-bd"/>
</dbReference>
<dbReference type="PROSITE" id="PS51669">
    <property type="entry name" value="4FE4S_MOW_BIS_MGD"/>
    <property type="match status" value="1"/>
</dbReference>
<keyword evidence="3" id="KW-0004">4Fe-4S</keyword>
<evidence type="ECO:0000256" key="9">
    <source>
        <dbReference type="ARBA" id="ARBA00034078"/>
    </source>
</evidence>
<dbReference type="FunFam" id="3.30.70.20:FF:000002">
    <property type="entry name" value="NADH-ubiquinone oxidoreductase 75 kDa subunit"/>
    <property type="match status" value="1"/>
</dbReference>
<dbReference type="GO" id="GO:0016651">
    <property type="term" value="F:oxidoreductase activity, acting on NAD(P)H"/>
    <property type="evidence" value="ECO:0007669"/>
    <property type="project" value="InterPro"/>
</dbReference>
<dbReference type="InterPro" id="IPR050123">
    <property type="entry name" value="Prok_molybdopt-oxidoreductase"/>
</dbReference>
<evidence type="ECO:0000256" key="1">
    <source>
        <dbReference type="ARBA" id="ARBA00001966"/>
    </source>
</evidence>
<evidence type="ECO:0008006" key="16">
    <source>
        <dbReference type="Google" id="ProtNLM"/>
    </source>
</evidence>
<feature type="domain" description="4Fe-4S Mo/W bis-MGD-type" evidence="12">
    <location>
        <begin position="271"/>
        <end position="327"/>
    </location>
</feature>
<sequence>MLSLGGRGWRAAWRPGRRVRVATTGAPAAPKPQAPPPSQTITVNVDGRDVVCDKSMTVLQACEEAGAVIPRFCYHPRLSIAGNCRMCLVEIAKSPKPVASCAMPLLPGMVIKTDTPLVKKAREGVMEFLLINHPLDCPICDQGGECDLQDLSMSYGSDRGRYREWKRTVEDKNLGPFVKTVMTRCIHCTRCVRYADEVAGVPTLGVTGRGGTMEIGTYFERPFGQLLARPALTAGADCQPDSELSGNVFDLCPVGALTSKPFAFAARPWELRKTESIDVHDALGCAIRIDTRGSQVMRVLPRVNEDINEEWISDRSRFAYDGLRVQRLDEPLVRSASGELTPVVWAEAFEVITEALQKVNPQKDVRALVGNLATAEAMICLKDWMNSMGCDDVECREASDGTSADLRSGYLLNSTIAGIDVADLVLFVGTNIRMEAPVLNARIRRCLLATGSTPRLASIGPQYHDVTGACEQLGDDLTLLDKIADGKHPLSEAFAKAQRPMIILGQAILHRKDFDAVRAALDRLAKRSPSLFAPDWMGVNVLQLQAGRAAALDLGLVRTGPPSSGKFVYLLGADDFDDSQIPQDAFVVYQGHHGERGASRASVILPSTAYTESSGIFVNTEGRPQLTTAATTPIGLARDDWTIIRALSEVAGVGSTLPYDSIDDVRERLGKVAPHMMSLDNIDPARTISPWTDVPSSGKIQPGPIAKNLDNFFTTNVIARASKNLARGQAELKGSTNSYVQ</sequence>
<keyword evidence="7" id="KW-0411">Iron-sulfur</keyword>
<reference evidence="14 15" key="1">
    <citation type="submission" date="2015-02" db="EMBL/GenBank/DDBJ databases">
        <authorList>
            <person name="Chooi Y.-H."/>
        </authorList>
    </citation>
    <scope>NUCLEOTIDE SEQUENCE [LARGE SCALE GENOMIC DNA]</scope>
    <source>
        <strain evidence="14">E3</strain>
    </source>
</reference>
<dbReference type="Pfam" id="PF09326">
    <property type="entry name" value="NADH_dhqG_C"/>
    <property type="match status" value="1"/>
</dbReference>
<evidence type="ECO:0000256" key="10">
    <source>
        <dbReference type="RuleBase" id="RU004523"/>
    </source>
</evidence>
<dbReference type="OrthoDB" id="10249365at2759"/>
<dbReference type="InterPro" id="IPR010228">
    <property type="entry name" value="NADH_UbQ_OxRdtase_Gsu"/>
</dbReference>
<comment type="cofactor">
    <cofactor evidence="1">
        <name>[4Fe-4S] cluster</name>
        <dbReference type="ChEBI" id="CHEBI:49883"/>
    </cofactor>
</comment>
<dbReference type="AlphaFoldDB" id="A0A0G4IR71"/>
<dbReference type="InterPro" id="IPR001041">
    <property type="entry name" value="2Fe-2S_ferredoxin-type"/>
</dbReference>
<keyword evidence="4" id="KW-0479">Metal-binding</keyword>
<protein>
    <recommendedName>
        <fullName evidence="16">NADH dehydrogenase subunit 11</fullName>
    </recommendedName>
</protein>